<dbReference type="EMBL" id="MCGG01000019">
    <property type="protein sequence ID" value="OEJ67833.1"/>
    <property type="molecule type" value="Genomic_DNA"/>
</dbReference>
<dbReference type="RefSeq" id="WP_069957540.1">
    <property type="nucleotide sequence ID" value="NZ_MCGG01000019.1"/>
</dbReference>
<comment type="caution">
    <text evidence="2">The sequence shown here is derived from an EMBL/GenBank/DDBJ whole genome shotgun (WGS) entry which is preliminary data.</text>
</comment>
<dbReference type="InterPro" id="IPR007439">
    <property type="entry name" value="Chemotax_Pase_CheZ"/>
</dbReference>
<dbReference type="GO" id="GO:0003824">
    <property type="term" value="F:catalytic activity"/>
    <property type="evidence" value="ECO:0007669"/>
    <property type="project" value="InterPro"/>
</dbReference>
<dbReference type="STRING" id="28181.BEN30_08060"/>
<evidence type="ECO:0000256" key="1">
    <source>
        <dbReference type="SAM" id="MobiDB-lite"/>
    </source>
</evidence>
<dbReference type="AlphaFoldDB" id="A0A1E5Q8T5"/>
<dbReference type="Proteomes" id="UP000095347">
    <property type="component" value="Unassembled WGS sequence"/>
</dbReference>
<dbReference type="SUPFAM" id="SSF75708">
    <property type="entry name" value="Chemotaxis phosphatase CheZ"/>
    <property type="match status" value="1"/>
</dbReference>
<accession>A0A1E5Q8T5</accession>
<dbReference type="GO" id="GO:0050920">
    <property type="term" value="P:regulation of chemotaxis"/>
    <property type="evidence" value="ECO:0007669"/>
    <property type="project" value="InterPro"/>
</dbReference>
<name>A0A1E5Q8T5_9PROT</name>
<dbReference type="GO" id="GO:0009288">
    <property type="term" value="C:bacterial-type flagellum"/>
    <property type="evidence" value="ECO:0007669"/>
    <property type="project" value="InterPro"/>
</dbReference>
<sequence length="244" mass="26772">MNSQHKLFSAERRLMKERGETIPAYAPAPASSVATEEVLRAIAEVKTMIEGLSLETRQGLAATASAPSGDVGPEMSVLRGQLHDLKSSIDKTKAEIAAIHKPGQTEDKFITAAMELSAIVEATEEATNNILGAAEDIDELTQSIRERIDDVKSHEHLQTMSNLVIRIYENCNFQDITGQRTGKVVKTINYLEERILTMISIWGEEDFEGIELSADARSEDEKLLEGPQLDGAGISQDDIDSLFD</sequence>
<evidence type="ECO:0000313" key="2">
    <source>
        <dbReference type="EMBL" id="OEJ67833.1"/>
    </source>
</evidence>
<gene>
    <name evidence="2" type="ORF">BEN30_08060</name>
</gene>
<dbReference type="Pfam" id="PF04344">
    <property type="entry name" value="CheZ"/>
    <property type="match status" value="1"/>
</dbReference>
<reference evidence="3" key="1">
    <citation type="submission" date="2016-07" db="EMBL/GenBank/DDBJ databases">
        <authorList>
            <person name="Florea S."/>
            <person name="Webb J.S."/>
            <person name="Jaromczyk J."/>
            <person name="Schardl C.L."/>
        </authorList>
    </citation>
    <scope>NUCLEOTIDE SEQUENCE [LARGE SCALE GENOMIC DNA]</scope>
    <source>
        <strain evidence="3">MV-1</strain>
    </source>
</reference>
<dbReference type="OrthoDB" id="7269965at2"/>
<dbReference type="Gene3D" id="1.10.287.500">
    <property type="entry name" value="Helix hairpin bin"/>
    <property type="match status" value="2"/>
</dbReference>
<feature type="region of interest" description="Disordered" evidence="1">
    <location>
        <begin position="218"/>
        <end position="244"/>
    </location>
</feature>
<protein>
    <submittedName>
        <fullName evidence="2">Uncharacterized protein</fullName>
    </submittedName>
</protein>
<keyword evidence="3" id="KW-1185">Reference proteome</keyword>
<proteinExistence type="predicted"/>
<organism evidence="2 3">
    <name type="scientific">Magnetovibrio blakemorei</name>
    <dbReference type="NCBI Taxonomy" id="28181"/>
    <lineage>
        <taxon>Bacteria</taxon>
        <taxon>Pseudomonadati</taxon>
        <taxon>Pseudomonadota</taxon>
        <taxon>Alphaproteobacteria</taxon>
        <taxon>Rhodospirillales</taxon>
        <taxon>Magnetovibrionaceae</taxon>
        <taxon>Magnetovibrio</taxon>
    </lineage>
</organism>
<evidence type="ECO:0000313" key="3">
    <source>
        <dbReference type="Proteomes" id="UP000095347"/>
    </source>
</evidence>